<dbReference type="AlphaFoldDB" id="A0A084AF10"/>
<gene>
    <name evidence="2" type="ORF">S7711_10162</name>
</gene>
<sequence>MTVRDHVRRALRKSSASSRSNGTAATASPVSSNTSQSSESSSSLHKTTSMLSRAFAWGGREKDDGYKNQKKHSKNGKRVTHPSEKPLTAENLKHQELLSHFTMTFGASDPSRLDSMSFFGVSPCCTRRPSIDGDFTTSTEASSRCDLSRAYDNETVPP</sequence>
<feature type="compositionally biased region" description="Basic residues" evidence="1">
    <location>
        <begin position="68"/>
        <end position="80"/>
    </location>
</feature>
<evidence type="ECO:0000313" key="2">
    <source>
        <dbReference type="EMBL" id="KEY63889.1"/>
    </source>
</evidence>
<dbReference type="Proteomes" id="UP000028045">
    <property type="component" value="Unassembled WGS sequence"/>
</dbReference>
<evidence type="ECO:0000256" key="1">
    <source>
        <dbReference type="SAM" id="MobiDB-lite"/>
    </source>
</evidence>
<dbReference type="EMBL" id="KL649638">
    <property type="protein sequence ID" value="KEY63889.1"/>
    <property type="molecule type" value="Genomic_DNA"/>
</dbReference>
<dbReference type="HOGENOM" id="CLU_119645_0_0_1"/>
<reference evidence="2 3" key="1">
    <citation type="journal article" date="2014" name="BMC Genomics">
        <title>Comparative genome sequencing reveals chemotype-specific gene clusters in the toxigenic black mold Stachybotrys.</title>
        <authorList>
            <person name="Semeiks J."/>
            <person name="Borek D."/>
            <person name="Otwinowski Z."/>
            <person name="Grishin N.V."/>
        </authorList>
    </citation>
    <scope>NUCLEOTIDE SEQUENCE [LARGE SCALE GENOMIC DNA]</scope>
    <source>
        <strain evidence="3">CBS 109288 / IBT 7711</strain>
    </source>
</reference>
<dbReference type="OrthoDB" id="4825861at2759"/>
<feature type="compositionally biased region" description="Low complexity" evidence="1">
    <location>
        <begin position="13"/>
        <end position="52"/>
    </location>
</feature>
<feature type="region of interest" description="Disordered" evidence="1">
    <location>
        <begin position="1"/>
        <end position="90"/>
    </location>
</feature>
<feature type="compositionally biased region" description="Basic residues" evidence="1">
    <location>
        <begin position="1"/>
        <end position="12"/>
    </location>
</feature>
<accession>A0A084AF10</accession>
<evidence type="ECO:0000313" key="3">
    <source>
        <dbReference type="Proteomes" id="UP000028045"/>
    </source>
</evidence>
<protein>
    <submittedName>
        <fullName evidence="2">Uncharacterized protein</fullName>
    </submittedName>
</protein>
<name>A0A084AF10_STACB</name>
<keyword evidence="3" id="KW-1185">Reference proteome</keyword>
<organism evidence="2 3">
    <name type="scientific">Stachybotrys chartarum (strain CBS 109288 / IBT 7711)</name>
    <name type="common">Toxic black mold</name>
    <name type="synonym">Stilbospora chartarum</name>
    <dbReference type="NCBI Taxonomy" id="1280523"/>
    <lineage>
        <taxon>Eukaryota</taxon>
        <taxon>Fungi</taxon>
        <taxon>Dikarya</taxon>
        <taxon>Ascomycota</taxon>
        <taxon>Pezizomycotina</taxon>
        <taxon>Sordariomycetes</taxon>
        <taxon>Hypocreomycetidae</taxon>
        <taxon>Hypocreales</taxon>
        <taxon>Stachybotryaceae</taxon>
        <taxon>Stachybotrys</taxon>
    </lineage>
</organism>
<proteinExistence type="predicted"/>